<feature type="coiled-coil region" evidence="1">
    <location>
        <begin position="34"/>
        <end position="75"/>
    </location>
</feature>
<dbReference type="AlphaFoldDB" id="A0A9D1WPN3"/>
<evidence type="ECO:0000313" key="3">
    <source>
        <dbReference type="EMBL" id="HIX62788.1"/>
    </source>
</evidence>
<dbReference type="Gene3D" id="1.20.120.1490">
    <property type="match status" value="1"/>
</dbReference>
<dbReference type="Pfam" id="PF07813">
    <property type="entry name" value="LTXXQ"/>
    <property type="match status" value="1"/>
</dbReference>
<comment type="caution">
    <text evidence="3">The sequence shown here is derived from an EMBL/GenBank/DDBJ whole genome shotgun (WGS) entry which is preliminary data.</text>
</comment>
<protein>
    <submittedName>
        <fullName evidence="3">Periplasmic heavy metal sensor</fullName>
    </submittedName>
</protein>
<dbReference type="Proteomes" id="UP000824248">
    <property type="component" value="Unassembled WGS sequence"/>
</dbReference>
<feature type="signal peptide" evidence="2">
    <location>
        <begin position="1"/>
        <end position="22"/>
    </location>
</feature>
<dbReference type="EMBL" id="DXFC01000329">
    <property type="protein sequence ID" value="HIX62788.1"/>
    <property type="molecule type" value="Genomic_DNA"/>
</dbReference>
<keyword evidence="2" id="KW-0732">Signal</keyword>
<keyword evidence="1" id="KW-0175">Coiled coil</keyword>
<proteinExistence type="predicted"/>
<evidence type="ECO:0000256" key="1">
    <source>
        <dbReference type="SAM" id="Coils"/>
    </source>
</evidence>
<feature type="chain" id="PRO_5039381311" evidence="2">
    <location>
        <begin position="23"/>
        <end position="152"/>
    </location>
</feature>
<gene>
    <name evidence="3" type="ORF">H9854_11205</name>
</gene>
<reference evidence="3" key="1">
    <citation type="journal article" date="2021" name="PeerJ">
        <title>Extensive microbial diversity within the chicken gut microbiome revealed by metagenomics and culture.</title>
        <authorList>
            <person name="Gilroy R."/>
            <person name="Ravi A."/>
            <person name="Getino M."/>
            <person name="Pursley I."/>
            <person name="Horton D.L."/>
            <person name="Alikhan N.F."/>
            <person name="Baker D."/>
            <person name="Gharbi K."/>
            <person name="Hall N."/>
            <person name="Watson M."/>
            <person name="Adriaenssens E.M."/>
            <person name="Foster-Nyarko E."/>
            <person name="Jarju S."/>
            <person name="Secka A."/>
            <person name="Antonio M."/>
            <person name="Oren A."/>
            <person name="Chaudhuri R.R."/>
            <person name="La Ragione R."/>
            <person name="Hildebrand F."/>
            <person name="Pallen M.J."/>
        </authorList>
    </citation>
    <scope>NUCLEOTIDE SEQUENCE</scope>
    <source>
        <strain evidence="3">1193</strain>
    </source>
</reference>
<sequence length="152" mass="17014">MQLSKFLITLTLTLGIVGAATAQQMPPPSQGDPIEQLDQLLDLEESQQQEIRRLMETAERELAPKEQEAQTLQANLAEQVGPDVDESAVRRDATRLGELTGDITAETILLQSRIEAVFTDDQRQRLDDAIAQQQQQMRDLQNQLPQQGQPAR</sequence>
<reference evidence="3" key="2">
    <citation type="submission" date="2021-04" db="EMBL/GenBank/DDBJ databases">
        <authorList>
            <person name="Gilroy R."/>
        </authorList>
    </citation>
    <scope>NUCLEOTIDE SEQUENCE</scope>
    <source>
        <strain evidence="3">1193</strain>
    </source>
</reference>
<accession>A0A9D1WPN3</accession>
<organism evidence="3 4">
    <name type="scientific">Candidatus Halomonas stercoripullorum</name>
    <dbReference type="NCBI Taxonomy" id="2838617"/>
    <lineage>
        <taxon>Bacteria</taxon>
        <taxon>Pseudomonadati</taxon>
        <taxon>Pseudomonadota</taxon>
        <taxon>Gammaproteobacteria</taxon>
        <taxon>Oceanospirillales</taxon>
        <taxon>Halomonadaceae</taxon>
        <taxon>Halomonas</taxon>
    </lineage>
</organism>
<dbReference type="InterPro" id="IPR012899">
    <property type="entry name" value="LTXXQ"/>
</dbReference>
<name>A0A9D1WPN3_9GAMM</name>
<evidence type="ECO:0000256" key="2">
    <source>
        <dbReference type="SAM" id="SignalP"/>
    </source>
</evidence>
<evidence type="ECO:0000313" key="4">
    <source>
        <dbReference type="Proteomes" id="UP000824248"/>
    </source>
</evidence>